<dbReference type="CDD" id="cd00038">
    <property type="entry name" value="CAP_ED"/>
    <property type="match status" value="1"/>
</dbReference>
<dbReference type="InterPro" id="IPR000595">
    <property type="entry name" value="cNMP-bd_dom"/>
</dbReference>
<dbReference type="InterPro" id="IPR036390">
    <property type="entry name" value="WH_DNA-bd_sf"/>
</dbReference>
<reference evidence="6 7" key="1">
    <citation type="journal article" date="2022" name="ISME Commun">
        <title>Vulcanimicrobium alpinus gen. nov. sp. nov., the first cultivated representative of the candidate phylum 'Eremiobacterota', is a metabolically versatile aerobic anoxygenic phototroph.</title>
        <authorList>
            <person name="Yabe S."/>
            <person name="Muto K."/>
            <person name="Abe K."/>
            <person name="Yokota A."/>
            <person name="Staudigel H."/>
            <person name="Tebo B.M."/>
        </authorList>
    </citation>
    <scope>NUCLEOTIDE SEQUENCE [LARGE SCALE GENOMIC DNA]</scope>
    <source>
        <strain evidence="6 7">WC8-2</strain>
    </source>
</reference>
<protein>
    <submittedName>
        <fullName evidence="6">Transcriptional regulator</fullName>
    </submittedName>
</protein>
<dbReference type="Pfam" id="PF00027">
    <property type="entry name" value="cNMP_binding"/>
    <property type="match status" value="1"/>
</dbReference>
<organism evidence="6 7">
    <name type="scientific">Vulcanimicrobium alpinum</name>
    <dbReference type="NCBI Taxonomy" id="3016050"/>
    <lineage>
        <taxon>Bacteria</taxon>
        <taxon>Bacillati</taxon>
        <taxon>Vulcanimicrobiota</taxon>
        <taxon>Vulcanimicrobiia</taxon>
        <taxon>Vulcanimicrobiales</taxon>
        <taxon>Vulcanimicrobiaceae</taxon>
        <taxon>Vulcanimicrobium</taxon>
    </lineage>
</organism>
<dbReference type="Pfam" id="PF13545">
    <property type="entry name" value="HTH_Crp_2"/>
    <property type="match status" value="1"/>
</dbReference>
<keyword evidence="7" id="KW-1185">Reference proteome</keyword>
<dbReference type="SMART" id="SM00419">
    <property type="entry name" value="HTH_CRP"/>
    <property type="match status" value="1"/>
</dbReference>
<dbReference type="PROSITE" id="PS51063">
    <property type="entry name" value="HTH_CRP_2"/>
    <property type="match status" value="1"/>
</dbReference>
<dbReference type="InterPro" id="IPR018490">
    <property type="entry name" value="cNMP-bd_dom_sf"/>
</dbReference>
<dbReference type="InterPro" id="IPR012318">
    <property type="entry name" value="HTH_CRP"/>
</dbReference>
<dbReference type="PROSITE" id="PS50042">
    <property type="entry name" value="CNMP_BINDING_3"/>
    <property type="match status" value="1"/>
</dbReference>
<dbReference type="PANTHER" id="PTHR24567:SF74">
    <property type="entry name" value="HTH-TYPE TRANSCRIPTIONAL REGULATOR ARCR"/>
    <property type="match status" value="1"/>
</dbReference>
<dbReference type="InterPro" id="IPR050397">
    <property type="entry name" value="Env_Response_Regulators"/>
</dbReference>
<proteinExistence type="predicted"/>
<evidence type="ECO:0000313" key="7">
    <source>
        <dbReference type="Proteomes" id="UP001317532"/>
    </source>
</evidence>
<dbReference type="Gene3D" id="1.10.10.10">
    <property type="entry name" value="Winged helix-like DNA-binding domain superfamily/Winged helix DNA-binding domain"/>
    <property type="match status" value="1"/>
</dbReference>
<dbReference type="EMBL" id="AP025523">
    <property type="protein sequence ID" value="BDE05237.1"/>
    <property type="molecule type" value="Genomic_DNA"/>
</dbReference>
<dbReference type="InterPro" id="IPR036388">
    <property type="entry name" value="WH-like_DNA-bd_sf"/>
</dbReference>
<dbReference type="PANTHER" id="PTHR24567">
    <property type="entry name" value="CRP FAMILY TRANSCRIPTIONAL REGULATORY PROTEIN"/>
    <property type="match status" value="1"/>
</dbReference>
<evidence type="ECO:0000256" key="2">
    <source>
        <dbReference type="ARBA" id="ARBA00023125"/>
    </source>
</evidence>
<keyword evidence="1" id="KW-0805">Transcription regulation</keyword>
<evidence type="ECO:0000256" key="1">
    <source>
        <dbReference type="ARBA" id="ARBA00023015"/>
    </source>
</evidence>
<accession>A0AAN1XT40</accession>
<evidence type="ECO:0000313" key="6">
    <source>
        <dbReference type="EMBL" id="BDE05237.1"/>
    </source>
</evidence>
<gene>
    <name evidence="6" type="ORF">WPS_05130</name>
</gene>
<dbReference type="KEGG" id="vab:WPS_05130"/>
<feature type="domain" description="Cyclic nucleotide-binding" evidence="4">
    <location>
        <begin position="17"/>
        <end position="99"/>
    </location>
</feature>
<dbReference type="GO" id="GO:0003700">
    <property type="term" value="F:DNA-binding transcription factor activity"/>
    <property type="evidence" value="ECO:0007669"/>
    <property type="project" value="TreeGrafter"/>
</dbReference>
<dbReference type="Gene3D" id="2.60.120.10">
    <property type="entry name" value="Jelly Rolls"/>
    <property type="match status" value="1"/>
</dbReference>
<dbReference type="GO" id="GO:0003677">
    <property type="term" value="F:DNA binding"/>
    <property type="evidence" value="ECO:0007669"/>
    <property type="project" value="UniProtKB-KW"/>
</dbReference>
<evidence type="ECO:0000259" key="4">
    <source>
        <dbReference type="PROSITE" id="PS50042"/>
    </source>
</evidence>
<dbReference type="SUPFAM" id="SSF46785">
    <property type="entry name" value="Winged helix' DNA-binding domain"/>
    <property type="match status" value="1"/>
</dbReference>
<name>A0AAN1XT40_UNVUL</name>
<evidence type="ECO:0000259" key="5">
    <source>
        <dbReference type="PROSITE" id="PS51063"/>
    </source>
</evidence>
<dbReference type="GO" id="GO:0005829">
    <property type="term" value="C:cytosol"/>
    <property type="evidence" value="ECO:0007669"/>
    <property type="project" value="TreeGrafter"/>
</dbReference>
<dbReference type="SUPFAM" id="SSF51206">
    <property type="entry name" value="cAMP-binding domain-like"/>
    <property type="match status" value="1"/>
</dbReference>
<keyword evidence="2" id="KW-0238">DNA-binding</keyword>
<feature type="domain" description="HTH crp-type" evidence="5">
    <location>
        <begin position="152"/>
        <end position="225"/>
    </location>
</feature>
<dbReference type="AlphaFoldDB" id="A0AAN1XT40"/>
<dbReference type="SMART" id="SM00100">
    <property type="entry name" value="cNMP"/>
    <property type="match status" value="1"/>
</dbReference>
<evidence type="ECO:0000256" key="3">
    <source>
        <dbReference type="ARBA" id="ARBA00023163"/>
    </source>
</evidence>
<dbReference type="InterPro" id="IPR014710">
    <property type="entry name" value="RmlC-like_jellyroll"/>
</dbReference>
<sequence>MVTMVENTVWYLKRNRLFDRISDEVVTGCSGLFVQRTFPKRSVLFEQGDPARMVYLLKRGKVRISRTTPDGKEITMAILADGDLFGEEIVFGENLVRSTQATCLEESYLCMSRMQDLYGIMSRNPLIALNVAKYLLEQRDDALNAVGEIASLKVHERLLKLFERLAADHGVATDGGTKVDVRLTHAQIASLVGSTRETVTLELSNLVRTGRLVADGHFFVVPHAVGV</sequence>
<keyword evidence="3" id="KW-0804">Transcription</keyword>
<dbReference type="Proteomes" id="UP001317532">
    <property type="component" value="Chromosome"/>
</dbReference>